<dbReference type="GO" id="GO:0016874">
    <property type="term" value="F:ligase activity"/>
    <property type="evidence" value="ECO:0007669"/>
    <property type="project" value="UniProtKB-KW"/>
</dbReference>
<comment type="caution">
    <text evidence="1">The sequence shown here is derived from an EMBL/GenBank/DDBJ whole genome shotgun (WGS) entry which is preliminary data.</text>
</comment>
<name>A0AAW0E6I0_9AGAR</name>
<dbReference type="EMBL" id="JAYKXP010000004">
    <property type="protein sequence ID" value="KAK7058820.1"/>
    <property type="molecule type" value="Genomic_DNA"/>
</dbReference>
<dbReference type="GO" id="GO:0000932">
    <property type="term" value="C:P-body"/>
    <property type="evidence" value="ECO:0007669"/>
    <property type="project" value="TreeGrafter"/>
</dbReference>
<dbReference type="PANTHER" id="PTHR47551:SF1">
    <property type="entry name" value="TUBULIN--TYROSINE LIGASE PBY1-RELATED"/>
    <property type="match status" value="1"/>
</dbReference>
<dbReference type="PROSITE" id="PS51221">
    <property type="entry name" value="TTL"/>
    <property type="match status" value="1"/>
</dbReference>
<dbReference type="SUPFAM" id="SSF56059">
    <property type="entry name" value="Glutathione synthetase ATP-binding domain-like"/>
    <property type="match status" value="1"/>
</dbReference>
<dbReference type="AlphaFoldDB" id="A0AAW0E6I0"/>
<dbReference type="Proteomes" id="UP001383192">
    <property type="component" value="Unassembled WGS sequence"/>
</dbReference>
<evidence type="ECO:0000313" key="2">
    <source>
        <dbReference type="Proteomes" id="UP001383192"/>
    </source>
</evidence>
<dbReference type="Gene3D" id="3.30.470.20">
    <property type="entry name" value="ATP-grasp fold, B domain"/>
    <property type="match status" value="1"/>
</dbReference>
<dbReference type="PANTHER" id="PTHR47551">
    <property type="entry name" value="TUBULIN--TYROSINE LIGASE PBY1-RELATED"/>
    <property type="match status" value="1"/>
</dbReference>
<organism evidence="1 2">
    <name type="scientific">Paramarasmius palmivorus</name>
    <dbReference type="NCBI Taxonomy" id="297713"/>
    <lineage>
        <taxon>Eukaryota</taxon>
        <taxon>Fungi</taxon>
        <taxon>Dikarya</taxon>
        <taxon>Basidiomycota</taxon>
        <taxon>Agaricomycotina</taxon>
        <taxon>Agaricomycetes</taxon>
        <taxon>Agaricomycetidae</taxon>
        <taxon>Agaricales</taxon>
        <taxon>Marasmiineae</taxon>
        <taxon>Marasmiaceae</taxon>
        <taxon>Paramarasmius</taxon>
    </lineage>
</organism>
<evidence type="ECO:0000313" key="1">
    <source>
        <dbReference type="EMBL" id="KAK7058820.1"/>
    </source>
</evidence>
<proteinExistence type="predicted"/>
<gene>
    <name evidence="1" type="primary">PBY1</name>
    <name evidence="1" type="ORF">VNI00_001444</name>
</gene>
<keyword evidence="1" id="KW-0436">Ligase</keyword>
<dbReference type="InterPro" id="IPR004344">
    <property type="entry name" value="TTL/TTLL_fam"/>
</dbReference>
<dbReference type="Pfam" id="PF03133">
    <property type="entry name" value="TTL"/>
    <property type="match status" value="1"/>
</dbReference>
<accession>A0AAW0E6I0</accession>
<protein>
    <submittedName>
        <fullName evidence="1">Tubulin--tyrosine ligase pby1</fullName>
    </submittedName>
</protein>
<sequence>MASEPAPFVAQVIWPNAPLTDSLVRNALLHLHPECQIVSSATSGSSLQWSSYDEIDHELVNTRRESVLSSSYTFRKCLIRKHFLSRCISSFLTKKPESLLKDAWPRTFEIEISFADELDEIFADELWELGEELENNQKWWILKPLNRGNGIRLFNDRATLEGIFEEFEESDDDDVHENDEDSATGIVTSQLRHFVIQEYLACPLLLDPSEIPLNDDTKPKPEALRGHKFHLRAYCVASGALSLYLYTRVLALFSALPYQDPASELGNIDLARHLTNTCLQVSDRGEEGVRLLDELAGCRILSGSGDAVFTEDDIGDLKDQMKNILAETFAAALRDPVNFQPLPNAFELFGVDFMVTHSPDPQKKFQVNLLEINAEPAIEMTGPRLRWILEGLFTTIASTCVEPFFQKSKEEQWDVGQERQNFLKCLEQQVRGK</sequence>
<dbReference type="InterPro" id="IPR027746">
    <property type="entry name" value="TTL"/>
</dbReference>
<keyword evidence="2" id="KW-1185">Reference proteome</keyword>
<reference evidence="1 2" key="1">
    <citation type="submission" date="2024-01" db="EMBL/GenBank/DDBJ databases">
        <title>A draft genome for a cacao thread blight-causing isolate of Paramarasmius palmivorus.</title>
        <authorList>
            <person name="Baruah I.K."/>
            <person name="Bukari Y."/>
            <person name="Amoako-Attah I."/>
            <person name="Meinhardt L.W."/>
            <person name="Bailey B.A."/>
            <person name="Cohen S.P."/>
        </authorList>
    </citation>
    <scope>NUCLEOTIDE SEQUENCE [LARGE SCALE GENOMIC DNA]</scope>
    <source>
        <strain evidence="1 2">GH-12</strain>
    </source>
</reference>